<gene>
    <name evidence="9" type="ORF">H8K52_18420</name>
</gene>
<feature type="transmembrane region" description="Helical" evidence="7">
    <location>
        <begin position="75"/>
        <end position="98"/>
    </location>
</feature>
<protein>
    <submittedName>
        <fullName evidence="9">Sulfatase-like hydrolase/transferase</fullName>
    </submittedName>
</protein>
<dbReference type="Gene3D" id="3.40.720.10">
    <property type="entry name" value="Alkaline Phosphatase, subunit A"/>
    <property type="match status" value="1"/>
</dbReference>
<comment type="subcellular location">
    <subcellularLocation>
        <location evidence="1">Cell membrane</location>
        <topology evidence="1">Multi-pass membrane protein</topology>
    </subcellularLocation>
</comment>
<evidence type="ECO:0000313" key="9">
    <source>
        <dbReference type="EMBL" id="MBC3809319.1"/>
    </source>
</evidence>
<evidence type="ECO:0000256" key="2">
    <source>
        <dbReference type="ARBA" id="ARBA00022475"/>
    </source>
</evidence>
<accession>A0ABR6X8T6</accession>
<name>A0ABR6X8T6_9BURK</name>
<feature type="transmembrane region" description="Helical" evidence="7">
    <location>
        <begin position="172"/>
        <end position="189"/>
    </location>
</feature>
<keyword evidence="3" id="KW-0808">Transferase</keyword>
<sequence>MLQTTSFANQNFRNGMLSLWRHPFRPLWTWCLLFALLIGIEELGHDHVKTLQMLALALPFQLVLLLPIANPRYFTARTVLVCVVLASFLFDSILRYFIYQAYQAAPESSLVLSAVANTTPQESIEFIASFTKPIITLLALGLLTLGLLIILVKAASASAIRPYPTQFRSKGIFPFLIIAIAISTLAYASKPWRKLHPLSFWPRTATNAIELRESWHDLGKKRLQEFNFAQTLKPTITHEESSTLVLVISDSLNRDNMSTHGYARNTTPRLAALSQSLRQDMINFRYAWSTQAATLASLDSLFNLATKEGQTVHLLALAKAAGYHISWIGNHDGQAIEQAHARFADHLVMLNKIPGRDSTSSDSSTHQPLAAALQQPHQRKLVVVHMLGAHPQYKMRYPNSAAIYTNANDGVTQAMKKQGRSKWLIEKRNEYDAALRHHDDQIVKTFEITREALHTTKHGTWIFVSDHGQEVGHTREHAGHSASTAAGYRIPSFIWSKQALAPSAPNIANRPFRLDWLGWTILSQLAIEWTEQQTHKDILREEYRFENPQLGIPIKSFSK</sequence>
<evidence type="ECO:0000256" key="3">
    <source>
        <dbReference type="ARBA" id="ARBA00022679"/>
    </source>
</evidence>
<organism evidence="9 10">
    <name type="scientific">Undibacterium seohonense</name>
    <dbReference type="NCBI Taxonomy" id="1344950"/>
    <lineage>
        <taxon>Bacteria</taxon>
        <taxon>Pseudomonadati</taxon>
        <taxon>Pseudomonadota</taxon>
        <taxon>Betaproteobacteria</taxon>
        <taxon>Burkholderiales</taxon>
        <taxon>Oxalobacteraceae</taxon>
        <taxon>Undibacterium</taxon>
    </lineage>
</organism>
<dbReference type="EMBL" id="JACOFW010000030">
    <property type="protein sequence ID" value="MBC3809319.1"/>
    <property type="molecule type" value="Genomic_DNA"/>
</dbReference>
<dbReference type="InterPro" id="IPR017850">
    <property type="entry name" value="Alkaline_phosphatase_core_sf"/>
</dbReference>
<dbReference type="Pfam" id="PF00884">
    <property type="entry name" value="Sulfatase"/>
    <property type="match status" value="1"/>
</dbReference>
<evidence type="ECO:0000259" key="8">
    <source>
        <dbReference type="Pfam" id="PF00884"/>
    </source>
</evidence>
<dbReference type="InterPro" id="IPR000917">
    <property type="entry name" value="Sulfatase_N"/>
</dbReference>
<keyword evidence="10" id="KW-1185">Reference proteome</keyword>
<dbReference type="CDD" id="cd16017">
    <property type="entry name" value="LptA"/>
    <property type="match status" value="1"/>
</dbReference>
<keyword evidence="4 7" id="KW-0812">Transmembrane</keyword>
<dbReference type="PANTHER" id="PTHR30443">
    <property type="entry name" value="INNER MEMBRANE PROTEIN"/>
    <property type="match status" value="1"/>
</dbReference>
<reference evidence="9 10" key="1">
    <citation type="submission" date="2020-08" db="EMBL/GenBank/DDBJ databases">
        <title>Novel species isolated from subtropical streams in China.</title>
        <authorList>
            <person name="Lu H."/>
        </authorList>
    </citation>
    <scope>NUCLEOTIDE SEQUENCE [LARGE SCALE GENOMIC DNA]</scope>
    <source>
        <strain evidence="9 10">KACC 16656</strain>
    </source>
</reference>
<dbReference type="PANTHER" id="PTHR30443:SF2">
    <property type="entry name" value="PHOSPHOETHANOLAMINE TRANSFERASE EPTC"/>
    <property type="match status" value="1"/>
</dbReference>
<dbReference type="Proteomes" id="UP000648257">
    <property type="component" value="Unassembled WGS sequence"/>
</dbReference>
<feature type="transmembrane region" description="Helical" evidence="7">
    <location>
        <begin position="27"/>
        <end position="44"/>
    </location>
</feature>
<comment type="caution">
    <text evidence="9">The sequence shown here is derived from an EMBL/GenBank/DDBJ whole genome shotgun (WGS) entry which is preliminary data.</text>
</comment>
<keyword evidence="2" id="KW-1003">Cell membrane</keyword>
<feature type="transmembrane region" description="Helical" evidence="7">
    <location>
        <begin position="51"/>
        <end position="69"/>
    </location>
</feature>
<keyword evidence="6 7" id="KW-0472">Membrane</keyword>
<dbReference type="SUPFAM" id="SSF53649">
    <property type="entry name" value="Alkaline phosphatase-like"/>
    <property type="match status" value="1"/>
</dbReference>
<feature type="transmembrane region" description="Helical" evidence="7">
    <location>
        <begin position="134"/>
        <end position="152"/>
    </location>
</feature>
<dbReference type="InterPro" id="IPR040423">
    <property type="entry name" value="PEA_transferase"/>
</dbReference>
<evidence type="ECO:0000256" key="7">
    <source>
        <dbReference type="SAM" id="Phobius"/>
    </source>
</evidence>
<keyword evidence="5 7" id="KW-1133">Transmembrane helix</keyword>
<evidence type="ECO:0000256" key="5">
    <source>
        <dbReference type="ARBA" id="ARBA00022989"/>
    </source>
</evidence>
<proteinExistence type="predicted"/>
<evidence type="ECO:0000256" key="4">
    <source>
        <dbReference type="ARBA" id="ARBA00022692"/>
    </source>
</evidence>
<evidence type="ECO:0000256" key="6">
    <source>
        <dbReference type="ARBA" id="ARBA00023136"/>
    </source>
</evidence>
<feature type="domain" description="Sulfatase N-terminal" evidence="8">
    <location>
        <begin position="243"/>
        <end position="502"/>
    </location>
</feature>
<evidence type="ECO:0000256" key="1">
    <source>
        <dbReference type="ARBA" id="ARBA00004651"/>
    </source>
</evidence>
<evidence type="ECO:0000313" key="10">
    <source>
        <dbReference type="Proteomes" id="UP000648257"/>
    </source>
</evidence>
<dbReference type="InterPro" id="IPR058130">
    <property type="entry name" value="PEA_transf_C"/>
</dbReference>